<accession>A0A3M7P1R1</accession>
<reference evidence="1 2" key="1">
    <citation type="journal article" date="2018" name="Sci. Rep.">
        <title>Genomic signatures of local adaptation to the degree of environmental predictability in rotifers.</title>
        <authorList>
            <person name="Franch-Gras L."/>
            <person name="Hahn C."/>
            <person name="Garcia-Roger E.M."/>
            <person name="Carmona M.J."/>
            <person name="Serra M."/>
            <person name="Gomez A."/>
        </authorList>
    </citation>
    <scope>NUCLEOTIDE SEQUENCE [LARGE SCALE GENOMIC DNA]</scope>
    <source>
        <strain evidence="1">HYR1</strain>
    </source>
</reference>
<dbReference type="OrthoDB" id="10207066at2759"/>
<name>A0A3M7P1R1_BRAPC</name>
<comment type="caution">
    <text evidence="1">The sequence shown here is derived from an EMBL/GenBank/DDBJ whole genome shotgun (WGS) entry which is preliminary data.</text>
</comment>
<dbReference type="Proteomes" id="UP000276133">
    <property type="component" value="Unassembled WGS sequence"/>
</dbReference>
<sequence length="71" mass="8205">NINFLSIAGLVDTFVKRNILGFSSTKIDLNSNIQSLRLNFYRGHLTGNLLMHNIFKQIRMINIEGRLEKLE</sequence>
<dbReference type="EMBL" id="REGN01014315">
    <property type="protein sequence ID" value="RMZ92780.1"/>
    <property type="molecule type" value="Genomic_DNA"/>
</dbReference>
<gene>
    <name evidence="1" type="ORF">BpHYR1_006166</name>
</gene>
<keyword evidence="2" id="KW-1185">Reference proteome</keyword>
<dbReference type="AlphaFoldDB" id="A0A3M7P1R1"/>
<evidence type="ECO:0000313" key="2">
    <source>
        <dbReference type="Proteomes" id="UP000276133"/>
    </source>
</evidence>
<evidence type="ECO:0000313" key="1">
    <source>
        <dbReference type="EMBL" id="RMZ92780.1"/>
    </source>
</evidence>
<feature type="non-terminal residue" evidence="1">
    <location>
        <position position="1"/>
    </location>
</feature>
<organism evidence="1 2">
    <name type="scientific">Brachionus plicatilis</name>
    <name type="common">Marine rotifer</name>
    <name type="synonym">Brachionus muelleri</name>
    <dbReference type="NCBI Taxonomy" id="10195"/>
    <lineage>
        <taxon>Eukaryota</taxon>
        <taxon>Metazoa</taxon>
        <taxon>Spiralia</taxon>
        <taxon>Gnathifera</taxon>
        <taxon>Rotifera</taxon>
        <taxon>Eurotatoria</taxon>
        <taxon>Monogononta</taxon>
        <taxon>Pseudotrocha</taxon>
        <taxon>Ploima</taxon>
        <taxon>Brachionidae</taxon>
        <taxon>Brachionus</taxon>
    </lineage>
</organism>
<proteinExistence type="predicted"/>
<protein>
    <submittedName>
        <fullName evidence="1">Uncharacterized protein</fullName>
    </submittedName>
</protein>